<evidence type="ECO:0000313" key="2">
    <source>
        <dbReference type="EMBL" id="NOJ25704.1"/>
    </source>
</evidence>
<evidence type="ECO:0000313" key="3">
    <source>
        <dbReference type="Proteomes" id="UP000576645"/>
    </source>
</evidence>
<evidence type="ECO:0000256" key="1">
    <source>
        <dbReference type="SAM" id="MobiDB-lite"/>
    </source>
</evidence>
<sequence length="136" mass="14441">MILGYVTCTAPGCNEPMEVSQCKGKRSKYLKGRCNACECTEQRANANTQNYLSQYMPLEALNQAHEVQPQGTSAQQTAAEVQHEPSNVPTPSASDTPQEDKKSASDPASGGGWVFASIGAALGYGLGKLISNVRFA</sequence>
<comment type="caution">
    <text evidence="2">The sequence shown here is derived from an EMBL/GenBank/DDBJ whole genome shotgun (WGS) entry which is preliminary data.</text>
</comment>
<dbReference type="Proteomes" id="UP000576645">
    <property type="component" value="Unassembled WGS sequence"/>
</dbReference>
<dbReference type="RefSeq" id="WP_064486317.1">
    <property type="nucleotide sequence ID" value="NZ_CM004383.1"/>
</dbReference>
<proteinExistence type="predicted"/>
<accession>A0AAP7DF60</accession>
<dbReference type="EMBL" id="VTXP01000020">
    <property type="protein sequence ID" value="NOJ25704.1"/>
    <property type="molecule type" value="Genomic_DNA"/>
</dbReference>
<organism evidence="2 3">
    <name type="scientific">Vibrio coralliilyticus</name>
    <dbReference type="NCBI Taxonomy" id="190893"/>
    <lineage>
        <taxon>Bacteria</taxon>
        <taxon>Pseudomonadati</taxon>
        <taxon>Pseudomonadota</taxon>
        <taxon>Gammaproteobacteria</taxon>
        <taxon>Vibrionales</taxon>
        <taxon>Vibrionaceae</taxon>
        <taxon>Vibrio</taxon>
    </lineage>
</organism>
<dbReference type="AlphaFoldDB" id="A0AAP7DF60"/>
<gene>
    <name evidence="2" type="ORF">F0238_23570</name>
</gene>
<name>A0AAP7DF60_9VIBR</name>
<reference evidence="2 3" key="1">
    <citation type="submission" date="2019-09" db="EMBL/GenBank/DDBJ databases">
        <title>Draft genome sequencing and comparative genomics of hatchery-associated Vibrios.</title>
        <authorList>
            <person name="Kehlet-Delgado H."/>
            <person name="Mueller R.S."/>
        </authorList>
    </citation>
    <scope>NUCLEOTIDE SEQUENCE [LARGE SCALE GENOMIC DNA]</scope>
    <source>
        <strain evidence="2 3">09-121-3</strain>
    </source>
</reference>
<protein>
    <submittedName>
        <fullName evidence="2">Uncharacterized protein</fullName>
    </submittedName>
</protein>
<feature type="region of interest" description="Disordered" evidence="1">
    <location>
        <begin position="64"/>
        <end position="109"/>
    </location>
</feature>
<feature type="compositionally biased region" description="Polar residues" evidence="1">
    <location>
        <begin position="69"/>
        <end position="96"/>
    </location>
</feature>